<dbReference type="Proteomes" id="UP000729913">
    <property type="component" value="Unassembled WGS sequence"/>
</dbReference>
<organism evidence="4 5">
    <name type="scientific">Cotesia typhae</name>
    <dbReference type="NCBI Taxonomy" id="2053667"/>
    <lineage>
        <taxon>Eukaryota</taxon>
        <taxon>Metazoa</taxon>
        <taxon>Ecdysozoa</taxon>
        <taxon>Arthropoda</taxon>
        <taxon>Hexapoda</taxon>
        <taxon>Insecta</taxon>
        <taxon>Pterygota</taxon>
        <taxon>Neoptera</taxon>
        <taxon>Endopterygota</taxon>
        <taxon>Hymenoptera</taxon>
        <taxon>Apocrita</taxon>
        <taxon>Ichneumonoidea</taxon>
        <taxon>Braconidae</taxon>
        <taxon>Microgastrinae</taxon>
        <taxon>Cotesia</taxon>
    </lineage>
</organism>
<evidence type="ECO:0000256" key="1">
    <source>
        <dbReference type="SAM" id="MobiDB-lite"/>
    </source>
</evidence>
<evidence type="ECO:0008006" key="6">
    <source>
        <dbReference type="Google" id="ProtNLM"/>
    </source>
</evidence>
<dbReference type="PANTHER" id="PTHR14407:SF9">
    <property type="entry name" value="BLOC-3 COMPLEX MEMBER HPS4"/>
    <property type="match status" value="1"/>
</dbReference>
<dbReference type="PANTHER" id="PTHR14407">
    <property type="entry name" value="HERMANSKY-PUDLAK SYNDROME 4 PROTEIN LIGHT-EAR PROTEIN-RELATED"/>
    <property type="match status" value="1"/>
</dbReference>
<comment type="caution">
    <text evidence="4">The sequence shown here is derived from an EMBL/GenBank/DDBJ whole genome shotgun (WGS) entry which is preliminary data.</text>
</comment>
<dbReference type="OrthoDB" id="16754at2759"/>
<evidence type="ECO:0000259" key="2">
    <source>
        <dbReference type="Pfam" id="PF19031"/>
    </source>
</evidence>
<proteinExistence type="predicted"/>
<dbReference type="AlphaFoldDB" id="A0A8J5R8Q8"/>
<gene>
    <name evidence="4" type="ORF">G9C98_002336</name>
</gene>
<feature type="region of interest" description="Disordered" evidence="1">
    <location>
        <begin position="545"/>
        <end position="589"/>
    </location>
</feature>
<feature type="domain" description="CCZ1/INTU/HSP4 first Longin" evidence="2">
    <location>
        <begin position="5"/>
        <end position="109"/>
    </location>
</feature>
<reference evidence="4" key="1">
    <citation type="submission" date="2020-03" db="EMBL/GenBank/DDBJ databases">
        <authorList>
            <person name="Chebbi M.A."/>
            <person name="Drezen J.M."/>
        </authorList>
    </citation>
    <scope>NUCLEOTIDE SEQUENCE</scope>
    <source>
        <tissue evidence="4">Whole body</tissue>
    </source>
</reference>
<dbReference type="InterPro" id="IPR026091">
    <property type="entry name" value="HPS4"/>
</dbReference>
<dbReference type="GO" id="GO:0031410">
    <property type="term" value="C:cytoplasmic vesicle"/>
    <property type="evidence" value="ECO:0007669"/>
    <property type="project" value="TreeGrafter"/>
</dbReference>
<dbReference type="Pfam" id="PF19031">
    <property type="entry name" value="Intu_longin_1"/>
    <property type="match status" value="1"/>
</dbReference>
<dbReference type="Pfam" id="PF19033">
    <property type="entry name" value="Intu_longin_3"/>
    <property type="match status" value="1"/>
</dbReference>
<dbReference type="InterPro" id="IPR043989">
    <property type="entry name" value="CCZ1/INTU/HSP4_longin_3"/>
</dbReference>
<dbReference type="GO" id="GO:0005085">
    <property type="term" value="F:guanyl-nucleotide exchange factor activity"/>
    <property type="evidence" value="ECO:0007669"/>
    <property type="project" value="TreeGrafter"/>
</dbReference>
<name>A0A8J5R8Q8_9HYME</name>
<evidence type="ECO:0000313" key="4">
    <source>
        <dbReference type="EMBL" id="KAG8041348.1"/>
    </source>
</evidence>
<feature type="domain" description="CCZ1/INTU/HPS4 third Longin" evidence="3">
    <location>
        <begin position="686"/>
        <end position="779"/>
    </location>
</feature>
<dbReference type="GO" id="GO:0031267">
    <property type="term" value="F:small GTPase binding"/>
    <property type="evidence" value="ECO:0007669"/>
    <property type="project" value="TreeGrafter"/>
</dbReference>
<sequence length="790" mass="90163">MAKEMMIVFIYDTTRCRKEEDDPAEAVMYFHPAWVSPAQRLALAGQLMGAYQFLSTCFSSPNLITLQGGKFVLKKFNHYILAVGTDRNIQDWILERRANCLESILKFFHCNLDTISQSFNNERNKFTEKLYQMFETYLPILQYSANLFSNMPMIKLPSTASNVFLESMQILQYCQEMSGILGGAMFYNNKVVATQLSAELTKQLVITDPYRINAPADRIQTDFHLPVGVQLLRVYIHRKPVEFSDDNFKFSNTSGSVDIVKKYKKSSLPSGMKRDTSRIFTVPEEGEPEHPELLKEFSQPKRPPSIPLANFERKEFKPRYPNPLTPSVCSTPLKDVNRILHGNAVSICKGTDEEKIFEKPKEVAVQKENDDIPDVVKEALRCKRFNKLRSAAREKLEKKNHQPWHRRNSSLTDLENTRDATEKFVMSIMCNISNSKSSLESSEFDCKGHYLNKRLFNTITDPSYPVFRYDGRPVSQSLYTHYISSHYQELVKEQSTDFFRHKSLINRTIDCDQTGFDKKNPNNENHIDGFDSVIPELPELRSNPLDVKLNNKSRQESYRRSMSLPLKSLNAPADSDDRKKASSESGMSFDLPRRKLEGLQLTPLMSKLSLLATDDRTSGFCSKETTPSEFCDLSTFSSKITRNKSEHIKTGHGDEDEEDFWLSDKEAKEGNCEKAELFICGQNSMELYSVLNVDPQWDTLDRSGLWGVTELDIVSSLYNRFTESSNLTDIIVRTDDTVVYGSQCGKTQVFYQQAVASSTSGGLPTPADLMGVVPLKAKRRLERDHGIIIL</sequence>
<dbReference type="GO" id="GO:0031085">
    <property type="term" value="C:BLOC-3 complex"/>
    <property type="evidence" value="ECO:0007669"/>
    <property type="project" value="TreeGrafter"/>
</dbReference>
<dbReference type="GO" id="GO:0005765">
    <property type="term" value="C:lysosomal membrane"/>
    <property type="evidence" value="ECO:0007669"/>
    <property type="project" value="TreeGrafter"/>
</dbReference>
<evidence type="ECO:0000313" key="5">
    <source>
        <dbReference type="Proteomes" id="UP000729913"/>
    </source>
</evidence>
<dbReference type="EMBL" id="JAAOIC020000019">
    <property type="protein sequence ID" value="KAG8041348.1"/>
    <property type="molecule type" value="Genomic_DNA"/>
</dbReference>
<protein>
    <recommendedName>
        <fullName evidence="6">CCZ1/INTU/HSP4 first Longin domain-containing protein</fullName>
    </recommendedName>
</protein>
<accession>A0A8J5R8Q8</accession>
<dbReference type="GO" id="GO:0006605">
    <property type="term" value="P:protein targeting"/>
    <property type="evidence" value="ECO:0007669"/>
    <property type="project" value="TreeGrafter"/>
</dbReference>
<evidence type="ECO:0000259" key="3">
    <source>
        <dbReference type="Pfam" id="PF19033"/>
    </source>
</evidence>
<keyword evidence="5" id="KW-1185">Reference proteome</keyword>
<reference evidence="4" key="2">
    <citation type="submission" date="2021-04" db="EMBL/GenBank/DDBJ databases">
        <title>Genome-wide patterns of bracovirus chromosomal integration into multiple host tissues during parasitism.</title>
        <authorList>
            <person name="Chebbi M.A.C."/>
        </authorList>
    </citation>
    <scope>NUCLEOTIDE SEQUENCE</scope>
    <source>
        <tissue evidence="4">Whole body</tissue>
    </source>
</reference>
<dbReference type="InterPro" id="IPR043987">
    <property type="entry name" value="CCZ1/INTU/HSP4_longin_1"/>
</dbReference>
<dbReference type="GO" id="GO:0016192">
    <property type="term" value="P:vesicle-mediated transport"/>
    <property type="evidence" value="ECO:0007669"/>
    <property type="project" value="InterPro"/>
</dbReference>